<dbReference type="GO" id="GO:0003700">
    <property type="term" value="F:DNA-binding transcription factor activity"/>
    <property type="evidence" value="ECO:0007669"/>
    <property type="project" value="InterPro"/>
</dbReference>
<keyword evidence="2" id="KW-0238">DNA-binding</keyword>
<accession>A0A9E2L7V5</accession>
<dbReference type="PANTHER" id="PTHR43280">
    <property type="entry name" value="ARAC-FAMILY TRANSCRIPTIONAL REGULATOR"/>
    <property type="match status" value="1"/>
</dbReference>
<dbReference type="PANTHER" id="PTHR43280:SF29">
    <property type="entry name" value="ARAC-FAMILY TRANSCRIPTIONAL REGULATOR"/>
    <property type="match status" value="1"/>
</dbReference>
<proteinExistence type="predicted"/>
<feature type="domain" description="HTH araC/xylS-type" evidence="4">
    <location>
        <begin position="30"/>
        <end position="134"/>
    </location>
</feature>
<dbReference type="Pfam" id="PF12833">
    <property type="entry name" value="HTH_18"/>
    <property type="match status" value="1"/>
</dbReference>
<dbReference type="GO" id="GO:0043565">
    <property type="term" value="F:sequence-specific DNA binding"/>
    <property type="evidence" value="ECO:0007669"/>
    <property type="project" value="InterPro"/>
</dbReference>
<comment type="caution">
    <text evidence="5">The sequence shown here is derived from an EMBL/GenBank/DDBJ whole genome shotgun (WGS) entry which is preliminary data.</text>
</comment>
<sequence>MGKYNLTEKKEKNAAYRSLVRAELVDELYEKILHIFVVQKKYKDPDYSAKKMAEELSTNTRYISAVVNIRFGQNYSSLVNEYRIKDAQYLLVDKRYMDKTMEEISAMVGFANRQSFYAAFYKLNGITPRSYRINHMAKENIKA</sequence>
<keyword evidence="3" id="KW-0804">Transcription</keyword>
<name>A0A9E2L7V5_9BACT</name>
<dbReference type="EMBL" id="JAHLFU010000264">
    <property type="protein sequence ID" value="MBU3854667.1"/>
    <property type="molecule type" value="Genomic_DNA"/>
</dbReference>
<gene>
    <name evidence="5" type="ORF">H9789_12800</name>
</gene>
<evidence type="ECO:0000256" key="2">
    <source>
        <dbReference type="ARBA" id="ARBA00023125"/>
    </source>
</evidence>
<dbReference type="SMART" id="SM00342">
    <property type="entry name" value="HTH_ARAC"/>
    <property type="match status" value="1"/>
</dbReference>
<keyword evidence="1" id="KW-0805">Transcription regulation</keyword>
<dbReference type="InterPro" id="IPR018060">
    <property type="entry name" value="HTH_AraC"/>
</dbReference>
<protein>
    <submittedName>
        <fullName evidence="5">Helix-turn-helix domain-containing protein</fullName>
    </submittedName>
</protein>
<evidence type="ECO:0000259" key="4">
    <source>
        <dbReference type="PROSITE" id="PS01124"/>
    </source>
</evidence>
<evidence type="ECO:0000313" key="5">
    <source>
        <dbReference type="EMBL" id="MBU3854667.1"/>
    </source>
</evidence>
<reference evidence="5" key="1">
    <citation type="journal article" date="2021" name="PeerJ">
        <title>Extensive microbial diversity within the chicken gut microbiome revealed by metagenomics and culture.</title>
        <authorList>
            <person name="Gilroy R."/>
            <person name="Ravi A."/>
            <person name="Getino M."/>
            <person name="Pursley I."/>
            <person name="Horton D.L."/>
            <person name="Alikhan N.F."/>
            <person name="Baker D."/>
            <person name="Gharbi K."/>
            <person name="Hall N."/>
            <person name="Watson M."/>
            <person name="Adriaenssens E.M."/>
            <person name="Foster-Nyarko E."/>
            <person name="Jarju S."/>
            <person name="Secka A."/>
            <person name="Antonio M."/>
            <person name="Oren A."/>
            <person name="Chaudhuri R.R."/>
            <person name="La Ragione R."/>
            <person name="Hildebrand F."/>
            <person name="Pallen M.J."/>
        </authorList>
    </citation>
    <scope>NUCLEOTIDE SEQUENCE</scope>
    <source>
        <strain evidence="5">G3-2149</strain>
    </source>
</reference>
<dbReference type="PROSITE" id="PS01124">
    <property type="entry name" value="HTH_ARAC_FAMILY_2"/>
    <property type="match status" value="1"/>
</dbReference>
<dbReference type="InterPro" id="IPR009057">
    <property type="entry name" value="Homeodomain-like_sf"/>
</dbReference>
<dbReference type="Proteomes" id="UP000823865">
    <property type="component" value="Unassembled WGS sequence"/>
</dbReference>
<evidence type="ECO:0000256" key="1">
    <source>
        <dbReference type="ARBA" id="ARBA00023015"/>
    </source>
</evidence>
<evidence type="ECO:0000256" key="3">
    <source>
        <dbReference type="ARBA" id="ARBA00023163"/>
    </source>
</evidence>
<organism evidence="5 6">
    <name type="scientific">Candidatus Paraprevotella stercoravium</name>
    <dbReference type="NCBI Taxonomy" id="2838725"/>
    <lineage>
        <taxon>Bacteria</taxon>
        <taxon>Pseudomonadati</taxon>
        <taxon>Bacteroidota</taxon>
        <taxon>Bacteroidia</taxon>
        <taxon>Bacteroidales</taxon>
        <taxon>Prevotellaceae</taxon>
        <taxon>Paraprevotella</taxon>
    </lineage>
</organism>
<dbReference type="Gene3D" id="1.10.10.60">
    <property type="entry name" value="Homeodomain-like"/>
    <property type="match status" value="2"/>
</dbReference>
<evidence type="ECO:0000313" key="6">
    <source>
        <dbReference type="Proteomes" id="UP000823865"/>
    </source>
</evidence>
<dbReference type="SUPFAM" id="SSF46689">
    <property type="entry name" value="Homeodomain-like"/>
    <property type="match status" value="1"/>
</dbReference>
<reference evidence="5" key="2">
    <citation type="submission" date="2021-04" db="EMBL/GenBank/DDBJ databases">
        <authorList>
            <person name="Gilroy R."/>
        </authorList>
    </citation>
    <scope>NUCLEOTIDE SEQUENCE</scope>
    <source>
        <strain evidence="5">G3-2149</strain>
    </source>
</reference>
<dbReference type="AlphaFoldDB" id="A0A9E2L7V5"/>